<feature type="domain" description="Prenyltransferase alpha-alpha toroid" evidence="11">
    <location>
        <begin position="160"/>
        <end position="422"/>
    </location>
</feature>
<gene>
    <name evidence="13" type="primary">Fntb</name>
    <name evidence="13" type="ORF">CDAR_586191</name>
</gene>
<keyword evidence="7" id="KW-0677">Repeat</keyword>
<keyword evidence="5 9" id="KW-0808">Transferase</keyword>
<evidence type="ECO:0000313" key="14">
    <source>
        <dbReference type="Proteomes" id="UP001054837"/>
    </source>
</evidence>
<evidence type="ECO:0000259" key="12">
    <source>
        <dbReference type="Pfam" id="PF20209"/>
    </source>
</evidence>
<dbReference type="InterPro" id="IPR001330">
    <property type="entry name" value="Prenyltrans"/>
</dbReference>
<dbReference type="SUPFAM" id="SSF48239">
    <property type="entry name" value="Terpenoid cyclases/Protein prenyltransferases"/>
    <property type="match status" value="1"/>
</dbReference>
<keyword evidence="14" id="KW-1185">Reference proteome</keyword>
<comment type="function">
    <text evidence="9">Catalyzes the transfer of a farnesyl moiety from farnesyl diphosphate to a cysteine at the fourth position from the C-terminus of several proteins. The beta subunit is responsible for peptide-binding.</text>
</comment>
<dbReference type="GO" id="GO:0097354">
    <property type="term" value="P:prenylation"/>
    <property type="evidence" value="ECO:0007669"/>
    <property type="project" value="UniProtKB-UniRule"/>
</dbReference>
<evidence type="ECO:0000313" key="13">
    <source>
        <dbReference type="EMBL" id="GIY68381.1"/>
    </source>
</evidence>
<dbReference type="Pfam" id="PF00432">
    <property type="entry name" value="Prenyltrans"/>
    <property type="match status" value="1"/>
</dbReference>
<sequence>MPFMQIQELGRDRQYGIKGSVTNVPNDLHKSVDCLPRNVNDSATIYVKLKKRLSFKSHFMYQCVNPNRVYNAALYLMNKPLYQSQNVNINLEWLEKFRTESFPEGSNAFADLNPISSEENDESDIDDDDYDDPFVNPAPAETAINKLNTNIDAGLALAPGGPGQEPHLAPTYAAVNALCILRCEEAFNVINRPKLLRFLFSLKKRDGSFRMHEGSESDIRGVYCALSVAMLTSIWSQELTMNTGHWVSRCQTYEGGFGGVPDMEAHGGYTFCGLASLVLLKEGKLINIHRLLRWLANRQTRYEGGFQGRTNKLVDSCYSFWQGGSFPLIHRLLNKSDPDSMDMLNWLFDQRALQEYLILSCQAPHGGLIDKPGKPKDYYHTCYALSGLSVAQHFHNGTKGYDTLVVGHEENELVPTHPIYNICVPSAIQAIKHFHNLTYPGLPEDMQLWDSGDETDS</sequence>
<evidence type="ECO:0000256" key="7">
    <source>
        <dbReference type="ARBA" id="ARBA00022737"/>
    </source>
</evidence>
<evidence type="ECO:0000256" key="10">
    <source>
        <dbReference type="SAM" id="MobiDB-lite"/>
    </source>
</evidence>
<evidence type="ECO:0000256" key="9">
    <source>
        <dbReference type="RuleBase" id="RU365056"/>
    </source>
</evidence>
<accession>A0AAV4VE18</accession>
<evidence type="ECO:0000256" key="1">
    <source>
        <dbReference type="ARBA" id="ARBA00010497"/>
    </source>
</evidence>
<dbReference type="Proteomes" id="UP001054837">
    <property type="component" value="Unassembled WGS sequence"/>
</dbReference>
<keyword evidence="4 9" id="KW-0637">Prenyltransferase</keyword>
<dbReference type="PANTHER" id="PTHR11774:SF6">
    <property type="entry name" value="PROTEIN FARNESYLTRANSFERASE SUBUNIT BETA"/>
    <property type="match status" value="1"/>
</dbReference>
<dbReference type="GO" id="GO:0008270">
    <property type="term" value="F:zinc ion binding"/>
    <property type="evidence" value="ECO:0007669"/>
    <property type="project" value="UniProtKB-UniRule"/>
</dbReference>
<dbReference type="InterPro" id="IPR026872">
    <property type="entry name" value="FTB"/>
</dbReference>
<comment type="caution">
    <text evidence="13">The sequence shown here is derived from an EMBL/GenBank/DDBJ whole genome shotgun (WGS) entry which is preliminary data.</text>
</comment>
<dbReference type="GO" id="GO:0004660">
    <property type="term" value="F:protein farnesyltransferase activity"/>
    <property type="evidence" value="ECO:0007669"/>
    <property type="project" value="UniProtKB-UniRule"/>
</dbReference>
<dbReference type="InterPro" id="IPR046700">
    <property type="entry name" value="DUF6570"/>
</dbReference>
<name>A0AAV4VE18_9ARAC</name>
<dbReference type="CDD" id="cd02893">
    <property type="entry name" value="FTase"/>
    <property type="match status" value="1"/>
</dbReference>
<dbReference type="AlphaFoldDB" id="A0AAV4VE18"/>
<dbReference type="PANTHER" id="PTHR11774">
    <property type="entry name" value="GERANYLGERANYL TRANSFERASE TYPE BETA SUBUNIT"/>
    <property type="match status" value="1"/>
</dbReference>
<dbReference type="InterPro" id="IPR045089">
    <property type="entry name" value="PGGT1B-like"/>
</dbReference>
<keyword evidence="8 9" id="KW-0862">Zinc</keyword>
<evidence type="ECO:0000259" key="11">
    <source>
        <dbReference type="Pfam" id="PF00432"/>
    </source>
</evidence>
<dbReference type="EMBL" id="BPLQ01012862">
    <property type="protein sequence ID" value="GIY68381.1"/>
    <property type="molecule type" value="Genomic_DNA"/>
</dbReference>
<evidence type="ECO:0000256" key="6">
    <source>
        <dbReference type="ARBA" id="ARBA00022723"/>
    </source>
</evidence>
<feature type="compositionally biased region" description="Acidic residues" evidence="10">
    <location>
        <begin position="118"/>
        <end position="128"/>
    </location>
</feature>
<evidence type="ECO:0000256" key="5">
    <source>
        <dbReference type="ARBA" id="ARBA00022679"/>
    </source>
</evidence>
<dbReference type="Pfam" id="PF20209">
    <property type="entry name" value="DUF6570"/>
    <property type="match status" value="1"/>
</dbReference>
<comment type="subunit">
    <text evidence="9">Heterodimer of an alpha and a beta subunit.</text>
</comment>
<feature type="domain" description="DUF6570" evidence="12">
    <location>
        <begin position="8"/>
        <end position="94"/>
    </location>
</feature>
<feature type="region of interest" description="Disordered" evidence="10">
    <location>
        <begin position="108"/>
        <end position="128"/>
    </location>
</feature>
<comment type="cofactor">
    <cofactor evidence="9">
        <name>Zn(2+)</name>
        <dbReference type="ChEBI" id="CHEBI:29105"/>
    </cofactor>
    <text evidence="9">Binds 1 zinc ion per subunit.</text>
</comment>
<comment type="catalytic activity">
    <reaction evidence="9">
        <text>L-cysteinyl-[protein] + (2E,6E)-farnesyl diphosphate = S-(2E,6E)-farnesyl-L-cysteinyl-[protein] + diphosphate</text>
        <dbReference type="Rhea" id="RHEA:13345"/>
        <dbReference type="Rhea" id="RHEA-COMP:10131"/>
        <dbReference type="Rhea" id="RHEA-COMP:11535"/>
        <dbReference type="ChEBI" id="CHEBI:29950"/>
        <dbReference type="ChEBI" id="CHEBI:33019"/>
        <dbReference type="ChEBI" id="CHEBI:86019"/>
        <dbReference type="ChEBI" id="CHEBI:175763"/>
    </reaction>
</comment>
<protein>
    <recommendedName>
        <fullName evidence="3 9">Protein farnesyltransferase subunit beta</fullName>
        <shortName evidence="9">FTase-beta</shortName>
        <ecNumber evidence="2 9">2.5.1.58</ecNumber>
    </recommendedName>
</protein>
<dbReference type="EC" id="2.5.1.58" evidence="2 9"/>
<dbReference type="Gene3D" id="1.50.10.20">
    <property type="match status" value="1"/>
</dbReference>
<evidence type="ECO:0000256" key="4">
    <source>
        <dbReference type="ARBA" id="ARBA00022602"/>
    </source>
</evidence>
<evidence type="ECO:0000256" key="8">
    <source>
        <dbReference type="ARBA" id="ARBA00022833"/>
    </source>
</evidence>
<organism evidence="13 14">
    <name type="scientific">Caerostris darwini</name>
    <dbReference type="NCBI Taxonomy" id="1538125"/>
    <lineage>
        <taxon>Eukaryota</taxon>
        <taxon>Metazoa</taxon>
        <taxon>Ecdysozoa</taxon>
        <taxon>Arthropoda</taxon>
        <taxon>Chelicerata</taxon>
        <taxon>Arachnida</taxon>
        <taxon>Araneae</taxon>
        <taxon>Araneomorphae</taxon>
        <taxon>Entelegynae</taxon>
        <taxon>Araneoidea</taxon>
        <taxon>Araneidae</taxon>
        <taxon>Caerostris</taxon>
    </lineage>
</organism>
<keyword evidence="6 9" id="KW-0479">Metal-binding</keyword>
<proteinExistence type="inferred from homology"/>
<dbReference type="InterPro" id="IPR008930">
    <property type="entry name" value="Terpenoid_cyclase/PrenylTrfase"/>
</dbReference>
<dbReference type="GO" id="GO:0005965">
    <property type="term" value="C:protein farnesyltransferase complex"/>
    <property type="evidence" value="ECO:0007669"/>
    <property type="project" value="UniProtKB-UniRule"/>
</dbReference>
<evidence type="ECO:0000256" key="2">
    <source>
        <dbReference type="ARBA" id="ARBA00012702"/>
    </source>
</evidence>
<comment type="similarity">
    <text evidence="1 9">Belongs to the protein prenyltransferase subunit beta family.</text>
</comment>
<evidence type="ECO:0000256" key="3">
    <source>
        <dbReference type="ARBA" id="ARBA00015798"/>
    </source>
</evidence>
<reference evidence="13 14" key="1">
    <citation type="submission" date="2021-06" db="EMBL/GenBank/DDBJ databases">
        <title>Caerostris darwini draft genome.</title>
        <authorList>
            <person name="Kono N."/>
            <person name="Arakawa K."/>
        </authorList>
    </citation>
    <scope>NUCLEOTIDE SEQUENCE [LARGE SCALE GENOMIC DNA]</scope>
</reference>